<keyword evidence="4" id="KW-0131">Cell cycle</keyword>
<dbReference type="PANTHER" id="PTHR34298:SF2">
    <property type="entry name" value="SEGREGATION AND CONDENSATION PROTEIN B"/>
    <property type="match status" value="1"/>
</dbReference>
<evidence type="ECO:0000256" key="4">
    <source>
        <dbReference type="ARBA" id="ARBA00023306"/>
    </source>
</evidence>
<dbReference type="EMBL" id="OKRB01000085">
    <property type="protein sequence ID" value="SPE20220.1"/>
    <property type="molecule type" value="Genomic_DNA"/>
</dbReference>
<feature type="compositionally biased region" description="Low complexity" evidence="5">
    <location>
        <begin position="345"/>
        <end position="363"/>
    </location>
</feature>
<feature type="compositionally biased region" description="Low complexity" evidence="5">
    <location>
        <begin position="535"/>
        <end position="545"/>
    </location>
</feature>
<feature type="region of interest" description="Disordered" evidence="5">
    <location>
        <begin position="520"/>
        <end position="580"/>
    </location>
</feature>
<dbReference type="Gene3D" id="1.10.10.10">
    <property type="entry name" value="Winged helix-like DNA-binding domain superfamily/Winged helix DNA-binding domain"/>
    <property type="match status" value="2"/>
</dbReference>
<dbReference type="AlphaFoldDB" id="A0A2N9LAD9"/>
<reference evidence="7" key="1">
    <citation type="submission" date="2018-02" db="EMBL/GenBank/DDBJ databases">
        <authorList>
            <person name="Hausmann B."/>
        </authorList>
    </citation>
    <scope>NUCLEOTIDE SEQUENCE [LARGE SCALE GENOMIC DNA]</scope>
    <source>
        <strain evidence="7">Peat soil MAG SbA5</strain>
    </source>
</reference>
<evidence type="ECO:0000256" key="2">
    <source>
        <dbReference type="ARBA" id="ARBA00022618"/>
    </source>
</evidence>
<dbReference type="PANTHER" id="PTHR34298">
    <property type="entry name" value="SEGREGATION AND CONDENSATION PROTEIN B"/>
    <property type="match status" value="1"/>
</dbReference>
<evidence type="ECO:0000313" key="7">
    <source>
        <dbReference type="Proteomes" id="UP000239735"/>
    </source>
</evidence>
<feature type="region of interest" description="Disordered" evidence="5">
    <location>
        <begin position="276"/>
        <end position="295"/>
    </location>
</feature>
<dbReference type="GO" id="GO:0051301">
    <property type="term" value="P:cell division"/>
    <property type="evidence" value="ECO:0007669"/>
    <property type="project" value="UniProtKB-KW"/>
</dbReference>
<dbReference type="InterPro" id="IPR036388">
    <property type="entry name" value="WH-like_DNA-bd_sf"/>
</dbReference>
<keyword evidence="2" id="KW-0132">Cell division</keyword>
<feature type="compositionally biased region" description="Polar residues" evidence="5">
    <location>
        <begin position="285"/>
        <end position="294"/>
    </location>
</feature>
<evidence type="ECO:0000256" key="3">
    <source>
        <dbReference type="ARBA" id="ARBA00022829"/>
    </source>
</evidence>
<organism evidence="6 7">
    <name type="scientific">Candidatus Sulfuritelmatomonas gaucii</name>
    <dbReference type="NCBI Taxonomy" id="2043161"/>
    <lineage>
        <taxon>Bacteria</taxon>
        <taxon>Pseudomonadati</taxon>
        <taxon>Acidobacteriota</taxon>
        <taxon>Terriglobia</taxon>
        <taxon>Terriglobales</taxon>
        <taxon>Acidobacteriaceae</taxon>
        <taxon>Candidatus Sulfuritelmatomonas</taxon>
    </lineage>
</organism>
<dbReference type="SUPFAM" id="SSF46785">
    <property type="entry name" value="Winged helix' DNA-binding domain"/>
    <property type="match status" value="2"/>
</dbReference>
<dbReference type="InterPro" id="IPR005234">
    <property type="entry name" value="ScpB_csome_segregation"/>
</dbReference>
<proteinExistence type="predicted"/>
<keyword evidence="3" id="KW-0159">Chromosome partition</keyword>
<dbReference type="GO" id="GO:0051304">
    <property type="term" value="P:chromosome separation"/>
    <property type="evidence" value="ECO:0007669"/>
    <property type="project" value="InterPro"/>
</dbReference>
<feature type="region of interest" description="Disordered" evidence="5">
    <location>
        <begin position="308"/>
        <end position="363"/>
    </location>
</feature>
<accession>A0A2N9LAD9</accession>
<keyword evidence="1" id="KW-0963">Cytoplasm</keyword>
<sequence length="580" mass="63421">MGCIRFEQSEDFRIARLSGELFEGTALGIAGLAKRWKSLKESTNPIDVASLDREREVSKLDPEKGAHLAEILNRPSRRRRPELRVGSVDCRALLHEELDDGAMPTKRCIVKGRCTLFIFLADPCRMVANDDLYVFQCTALCSIDQLFELIHRGPPCGRAVSLRIPRYAAAAGVIVVLNCFEVSAQDCDSEKSAFSASILEARAAPGWGKRQRERHIRYHTEWRLSSDGVPDAHMSLKAKLEAVIYAVDEPVMPAQLAALFADEALEWKAEQDAAAAEVREAAPETPQNSASQLNDAFPYLELEPVATGEAGEESKAAGEDVEDESSQSKRLEDSVLAPQETESLPETGEANAEPAAEPGPTDEAAIEAEAKRAAKLREREVRAVIRQLLDELIAEYAADGRGIEIREIAGGYRMATKPECHDAVRSFVKSQKPPLKLSMPALETLAVIAYKQPVTAPEVNEIRGVDSSGVFGSLLARKLITTAGRKPVVGRPILYKTTREFLLRFGLKDVSELPSMEEFEKMAASELEEPESEANAETAAPATEEFNPDLSVEQNEPAPESESNLDGSTQSGERAPGDPE</sequence>
<dbReference type="Pfam" id="PF04079">
    <property type="entry name" value="SMC_ScpB"/>
    <property type="match status" value="1"/>
</dbReference>
<feature type="compositionally biased region" description="Polar residues" evidence="5">
    <location>
        <begin position="561"/>
        <end position="572"/>
    </location>
</feature>
<dbReference type="Proteomes" id="UP000239735">
    <property type="component" value="Unassembled WGS sequence"/>
</dbReference>
<name>A0A2N9LAD9_9BACT</name>
<protein>
    <submittedName>
        <fullName evidence="6">Segregation and condensation protein B (Modular protein)</fullName>
    </submittedName>
</protein>
<dbReference type="InterPro" id="IPR036390">
    <property type="entry name" value="WH_DNA-bd_sf"/>
</dbReference>
<gene>
    <name evidence="6" type="ORF">SBA5_290074</name>
</gene>
<evidence type="ECO:0000313" key="6">
    <source>
        <dbReference type="EMBL" id="SPE20220.1"/>
    </source>
</evidence>
<evidence type="ECO:0000256" key="5">
    <source>
        <dbReference type="SAM" id="MobiDB-lite"/>
    </source>
</evidence>
<dbReference type="NCBIfam" id="TIGR00281">
    <property type="entry name" value="SMC-Scp complex subunit ScpB"/>
    <property type="match status" value="1"/>
</dbReference>
<evidence type="ECO:0000256" key="1">
    <source>
        <dbReference type="ARBA" id="ARBA00022490"/>
    </source>
</evidence>